<dbReference type="PANTHER" id="PTHR10579">
    <property type="entry name" value="CALCIUM-ACTIVATED CHLORIDE CHANNEL REGULATOR"/>
    <property type="match status" value="1"/>
</dbReference>
<name>A0AA88A790_FICCA</name>
<organism evidence="3 4">
    <name type="scientific">Ficus carica</name>
    <name type="common">Common fig</name>
    <dbReference type="NCBI Taxonomy" id="3494"/>
    <lineage>
        <taxon>Eukaryota</taxon>
        <taxon>Viridiplantae</taxon>
        <taxon>Streptophyta</taxon>
        <taxon>Embryophyta</taxon>
        <taxon>Tracheophyta</taxon>
        <taxon>Spermatophyta</taxon>
        <taxon>Magnoliopsida</taxon>
        <taxon>eudicotyledons</taxon>
        <taxon>Gunneridae</taxon>
        <taxon>Pentapetalae</taxon>
        <taxon>rosids</taxon>
        <taxon>fabids</taxon>
        <taxon>Rosales</taxon>
        <taxon>Moraceae</taxon>
        <taxon>Ficeae</taxon>
        <taxon>Ficus</taxon>
    </lineage>
</organism>
<feature type="region of interest" description="Disordered" evidence="1">
    <location>
        <begin position="1"/>
        <end position="22"/>
    </location>
</feature>
<evidence type="ECO:0000256" key="1">
    <source>
        <dbReference type="SAM" id="MobiDB-lite"/>
    </source>
</evidence>
<evidence type="ECO:0000259" key="2">
    <source>
        <dbReference type="PROSITE" id="PS50234"/>
    </source>
</evidence>
<dbReference type="InterPro" id="IPR036465">
    <property type="entry name" value="vWFA_dom_sf"/>
</dbReference>
<comment type="caution">
    <text evidence="3">The sequence shown here is derived from an EMBL/GenBank/DDBJ whole genome shotgun (WGS) entry which is preliminary data.</text>
</comment>
<dbReference type="SUPFAM" id="SSF53300">
    <property type="entry name" value="vWA-like"/>
    <property type="match status" value="1"/>
</dbReference>
<protein>
    <recommendedName>
        <fullName evidence="2">VWFA domain-containing protein</fullName>
    </recommendedName>
</protein>
<dbReference type="Gene3D" id="3.40.50.410">
    <property type="entry name" value="von Willebrand factor, type A domain"/>
    <property type="match status" value="1"/>
</dbReference>
<sequence>MTFNDDEPIVAPADVSGTGDNEGRSAVDLVTVLDVSGSMQGHKLEKLKIAMQFLIRKLSPIDRLSVVTFSNNSSRLFPLRQITEKSQEEIIKQVNALVAAGNTNIADGLKTGLQVLNDRRLNDGRVGAIMLMSDGEQNIGDATQIRVDNFPVHTFGFGANAKPQVLQAIATNSKGGTFSDVQNQDNLSIAFSQCLGGLLTVVVQDLNLTIKQFDGESKIEKVFAGNYPQTRNNDGSITISFGELYNREVRKVMVDLLLPAVESEKNPDVLVVSYTYRTGKGTPAIPSPPTTATVSRTGEAVEKEREEVIVEESRLQTVDKVKEARGMADVRKLEEAKDKVVEAENSLDDVDIEEPNQVIETLKYEMQQLFKHMRTQDVYETQGRPYALSFETSHERQRYAARGDPDKVRTFATPRMDAYLEQAKEFDKDTTKPPPSAADDVKQERLADPFGPIVRAVSFYIKIAIEALKSIDKILNSTRTT</sequence>
<evidence type="ECO:0000313" key="4">
    <source>
        <dbReference type="Proteomes" id="UP001187192"/>
    </source>
</evidence>
<dbReference type="AlphaFoldDB" id="A0AA88A790"/>
<feature type="domain" description="VWFA" evidence="2">
    <location>
        <begin position="28"/>
        <end position="195"/>
    </location>
</feature>
<reference evidence="3" key="1">
    <citation type="submission" date="2023-07" db="EMBL/GenBank/DDBJ databases">
        <title>draft genome sequence of fig (Ficus carica).</title>
        <authorList>
            <person name="Takahashi T."/>
            <person name="Nishimura K."/>
        </authorList>
    </citation>
    <scope>NUCLEOTIDE SEQUENCE</scope>
</reference>
<evidence type="ECO:0000313" key="3">
    <source>
        <dbReference type="EMBL" id="GMN45922.1"/>
    </source>
</evidence>
<dbReference type="InterPro" id="IPR002035">
    <property type="entry name" value="VWF_A"/>
</dbReference>
<dbReference type="PROSITE" id="PS50234">
    <property type="entry name" value="VWFA"/>
    <property type="match status" value="1"/>
</dbReference>
<dbReference type="SMART" id="SM00327">
    <property type="entry name" value="VWA"/>
    <property type="match status" value="1"/>
</dbReference>
<dbReference type="InterPro" id="IPR051266">
    <property type="entry name" value="CLCR"/>
</dbReference>
<dbReference type="PANTHER" id="PTHR10579:SF129">
    <property type="entry name" value="OS01G0640200 PROTEIN"/>
    <property type="match status" value="1"/>
</dbReference>
<dbReference type="InterPro" id="IPR032838">
    <property type="entry name" value="Vwaint_dom"/>
</dbReference>
<accession>A0AA88A790</accession>
<gene>
    <name evidence="3" type="ORF">TIFTF001_015098</name>
</gene>
<dbReference type="EMBL" id="BTGU01000021">
    <property type="protein sequence ID" value="GMN45922.1"/>
    <property type="molecule type" value="Genomic_DNA"/>
</dbReference>
<dbReference type="Pfam" id="PF14624">
    <property type="entry name" value="Vwaint"/>
    <property type="match status" value="1"/>
</dbReference>
<proteinExistence type="predicted"/>
<dbReference type="Pfam" id="PF00092">
    <property type="entry name" value="VWA"/>
    <property type="match status" value="1"/>
</dbReference>
<keyword evidence="4" id="KW-1185">Reference proteome</keyword>
<dbReference type="Proteomes" id="UP001187192">
    <property type="component" value="Unassembled WGS sequence"/>
</dbReference>